<gene>
    <name evidence="1" type="ORF">AFK24_15640</name>
</gene>
<accession>A0A1C7Z2P7</accession>
<sequence>MEVNGLFVMADSAITSHAGGRTWLNGFRKIHTLEAKLWKPYFQPDGSFKDYQEVYETNELFVAFAGSTLTAQHIINSIHGHLGQLRISYERASLSSPVEYKVIRHCQKNLLVSDYGSYWDDDTFTNRDFEGLLTADVIANVIEYSVNDALRSASSYKLSMEEFRDMHTEIVAGIWCPVSKKHDLYVYRMQSRPGDDGVLTAFTSKELIPSGSVAVLGMRRTFESRAQEAFETAIGKFIAPDRTLWAFLNDAIDEVQASESKEIDRPATLRTLERGRVRRVY</sequence>
<comment type="caution">
    <text evidence="1">The sequence shown here is derived from an EMBL/GenBank/DDBJ whole genome shotgun (WGS) entry which is preliminary data.</text>
</comment>
<evidence type="ECO:0000313" key="2">
    <source>
        <dbReference type="Proteomes" id="UP000093104"/>
    </source>
</evidence>
<protein>
    <submittedName>
        <fullName evidence="1">Uncharacterized protein</fullName>
    </submittedName>
</protein>
<name>A0A1C7Z2P7_PSESX</name>
<evidence type="ECO:0000313" key="1">
    <source>
        <dbReference type="EMBL" id="OCR24211.1"/>
    </source>
</evidence>
<reference evidence="1 2" key="1">
    <citation type="submission" date="2015-07" db="EMBL/GenBank/DDBJ databases">
        <title>Draft genome sequence of a diazotrophic, plant growth-promoting rhizobacterium of the Pseudomonas syringae complex.</title>
        <authorList>
            <person name="Patten C.L."/>
            <person name="Jeong H."/>
        </authorList>
    </citation>
    <scope>NUCLEOTIDE SEQUENCE [LARGE SCALE GENOMIC DNA]</scope>
    <source>
        <strain evidence="1 2">GR12-2</strain>
    </source>
</reference>
<organism evidence="1 2">
    <name type="scientific">Pseudomonas syringae</name>
    <dbReference type="NCBI Taxonomy" id="317"/>
    <lineage>
        <taxon>Bacteria</taxon>
        <taxon>Pseudomonadati</taxon>
        <taxon>Pseudomonadota</taxon>
        <taxon>Gammaproteobacteria</taxon>
        <taxon>Pseudomonadales</taxon>
        <taxon>Pseudomonadaceae</taxon>
        <taxon>Pseudomonas</taxon>
    </lineage>
</organism>
<dbReference type="AlphaFoldDB" id="A0A1C7Z2P7"/>
<dbReference type="EMBL" id="LGSI01000049">
    <property type="protein sequence ID" value="OCR24211.1"/>
    <property type="molecule type" value="Genomic_DNA"/>
</dbReference>
<dbReference type="Proteomes" id="UP000093104">
    <property type="component" value="Unassembled WGS sequence"/>
</dbReference>
<proteinExistence type="predicted"/>